<keyword evidence="2" id="KW-0812">Transmembrane</keyword>
<evidence type="ECO:0000313" key="3">
    <source>
        <dbReference type="EMBL" id="BDG04446.1"/>
    </source>
</evidence>
<name>A0ABM7WY43_9BACT</name>
<organism evidence="3 4">
    <name type="scientific">Anaeromyxobacter oryzae</name>
    <dbReference type="NCBI Taxonomy" id="2918170"/>
    <lineage>
        <taxon>Bacteria</taxon>
        <taxon>Pseudomonadati</taxon>
        <taxon>Myxococcota</taxon>
        <taxon>Myxococcia</taxon>
        <taxon>Myxococcales</taxon>
        <taxon>Cystobacterineae</taxon>
        <taxon>Anaeromyxobacteraceae</taxon>
        <taxon>Anaeromyxobacter</taxon>
    </lineage>
</organism>
<dbReference type="RefSeq" id="WP_248352816.1">
    <property type="nucleotide sequence ID" value="NZ_AP025591.1"/>
</dbReference>
<evidence type="ECO:0000256" key="1">
    <source>
        <dbReference type="SAM" id="MobiDB-lite"/>
    </source>
</evidence>
<keyword evidence="4" id="KW-1185">Reference proteome</keyword>
<proteinExistence type="predicted"/>
<sequence length="214" mass="21563">MKPCSLCATPIEEGASVCPHCGVAGTGETGPRRPSRAVRLVAAAATLAAVALVALPAVARWRASDACAPRSWLDWHVAMKKACLTPEYVCENMTSAKLLADPEVAAAYRSALEAGEPGAIDHLDALVGGMRSDYGCDGATGEAHAGAVPSLPPGHPPIGDGAERLPPGHPPIGGEDRLPPGHPPIGGGGRLPPGHPPIGGALAPMFDAPSVVTI</sequence>
<evidence type="ECO:0000256" key="2">
    <source>
        <dbReference type="SAM" id="Phobius"/>
    </source>
</evidence>
<feature type="transmembrane region" description="Helical" evidence="2">
    <location>
        <begin position="40"/>
        <end position="61"/>
    </location>
</feature>
<keyword evidence="2" id="KW-1133">Transmembrane helix</keyword>
<evidence type="ECO:0008006" key="5">
    <source>
        <dbReference type="Google" id="ProtNLM"/>
    </source>
</evidence>
<reference evidence="4" key="1">
    <citation type="journal article" date="2022" name="Int. J. Syst. Evol. Microbiol.">
        <title>Anaeromyxobacter oryzae sp. nov., Anaeromyxobacter diazotrophicus sp. nov. and Anaeromyxobacter paludicola sp. nov., isolated from paddy soils.</title>
        <authorList>
            <person name="Itoh H."/>
            <person name="Xu Z."/>
            <person name="Mise K."/>
            <person name="Masuda Y."/>
            <person name="Ushijima N."/>
            <person name="Hayakawa C."/>
            <person name="Shiratori Y."/>
            <person name="Senoo K."/>
        </authorList>
    </citation>
    <scope>NUCLEOTIDE SEQUENCE [LARGE SCALE GENOMIC DNA]</scope>
    <source>
        <strain evidence="4">Red232</strain>
    </source>
</reference>
<keyword evidence="2" id="KW-0472">Membrane</keyword>
<gene>
    <name evidence="3" type="ORF">AMOR_34420</name>
</gene>
<protein>
    <recommendedName>
        <fullName evidence="5">Zinc-ribbon domain-containing protein</fullName>
    </recommendedName>
</protein>
<accession>A0ABM7WY43</accession>
<feature type="region of interest" description="Disordered" evidence="1">
    <location>
        <begin position="144"/>
        <end position="193"/>
    </location>
</feature>
<dbReference type="Proteomes" id="UP001162891">
    <property type="component" value="Chromosome"/>
</dbReference>
<evidence type="ECO:0000313" key="4">
    <source>
        <dbReference type="Proteomes" id="UP001162891"/>
    </source>
</evidence>
<dbReference type="EMBL" id="AP025591">
    <property type="protein sequence ID" value="BDG04446.1"/>
    <property type="molecule type" value="Genomic_DNA"/>
</dbReference>